<keyword evidence="9" id="KW-1185">Reference proteome</keyword>
<keyword evidence="3" id="KW-0547">Nucleotide-binding</keyword>
<keyword evidence="4" id="KW-0833">Ubl conjugation pathway</keyword>
<feature type="region of interest" description="Disordered" evidence="6">
    <location>
        <begin position="198"/>
        <end position="223"/>
    </location>
</feature>
<dbReference type="Proteomes" id="UP001634393">
    <property type="component" value="Unassembled WGS sequence"/>
</dbReference>
<keyword evidence="5" id="KW-0067">ATP-binding</keyword>
<feature type="region of interest" description="Disordered" evidence="6">
    <location>
        <begin position="1"/>
        <end position="25"/>
    </location>
</feature>
<feature type="compositionally biased region" description="Polar residues" evidence="6">
    <location>
        <begin position="1"/>
        <end position="13"/>
    </location>
</feature>
<feature type="compositionally biased region" description="Low complexity" evidence="6">
    <location>
        <begin position="247"/>
        <end position="263"/>
    </location>
</feature>
<sequence length="684" mass="75618">MEMESPTTVPQYNSKKRVFAGGSSSSGCKEVEALEITSINGTSKRNSSKQKEVICLEIIDVDSEEDRGDIMRIDGEADTRAKGKEAVLCSSSAGIGSIENDGFGKDIQTSIDDFSSNLFYEEDEWVDADAYYDDMLYDDYEIMESKFDHMDIPPGVEAPFPWLSNSPRNNTNVLTTSTSTNSDSQFKSAGMNLTPVLNSSHSSCPLEPVKKKDSSTSWSSSMRNTEVGIQPLKEIPSEWLGHGLGQKKSATSSSTSFPSSKPSGDSLIIKSGGNKESLHSLIKSKRRRSAFKVHSNLLGFHSGYQNTDSGNSYPPLNMPTSAYVETYSHAWDTLEHSLGSAVYMNENLFVTQAKGPANNDNGASPVGTTAPAAVKPKDLNEIMQKFDHFKKFESVEDYSDHHYSGNGSSAKQPPKNWAKRIQEEWKILENNLPDTIFVRVYESRMDLLRAVMVGAEGTPYHDGLFFFDVYFPSTYPNVPPHVYYHSGGLRINPNLYNCGKVCLSLLNTWTGRQKEKWVPGISTMLQVLVSIQGLILNAKPYFNEPGYANSFGSEMGEKSSLDYNERTFMYSLQTMVYKMRRPPKHFEDFVVGHFCKHARDILVSCKAYLDGAQVGCLVKGGVQDVDEGDKSCSQHFKNNLAGFITVLVNAFSQIGAKDCEEFLSLAQKGNGQATAPSTRGLNLL</sequence>
<accession>A0ABD3SA21</accession>
<proteinExistence type="predicted"/>
<dbReference type="AlphaFoldDB" id="A0ABD3SA21"/>
<evidence type="ECO:0000313" key="8">
    <source>
        <dbReference type="EMBL" id="KAL3821188.1"/>
    </source>
</evidence>
<evidence type="ECO:0000256" key="6">
    <source>
        <dbReference type="SAM" id="MobiDB-lite"/>
    </source>
</evidence>
<evidence type="ECO:0000256" key="4">
    <source>
        <dbReference type="ARBA" id="ARBA00022786"/>
    </source>
</evidence>
<feature type="region of interest" description="Disordered" evidence="6">
    <location>
        <begin position="242"/>
        <end position="272"/>
    </location>
</feature>
<dbReference type="SUPFAM" id="SSF54495">
    <property type="entry name" value="UBC-like"/>
    <property type="match status" value="1"/>
</dbReference>
<dbReference type="GO" id="GO:0005524">
    <property type="term" value="F:ATP binding"/>
    <property type="evidence" value="ECO:0007669"/>
    <property type="project" value="UniProtKB-KW"/>
</dbReference>
<dbReference type="PANTHER" id="PTHR46116">
    <property type="entry name" value="(E3-INDEPENDENT) E2 UBIQUITIN-CONJUGATING ENZYME"/>
    <property type="match status" value="1"/>
</dbReference>
<name>A0ABD3SA21_9LAMI</name>
<dbReference type="GO" id="GO:0061631">
    <property type="term" value="F:ubiquitin conjugating enzyme activity"/>
    <property type="evidence" value="ECO:0007669"/>
    <property type="project" value="UniProtKB-EC"/>
</dbReference>
<organism evidence="8 9">
    <name type="scientific">Penstemon smallii</name>
    <dbReference type="NCBI Taxonomy" id="265156"/>
    <lineage>
        <taxon>Eukaryota</taxon>
        <taxon>Viridiplantae</taxon>
        <taxon>Streptophyta</taxon>
        <taxon>Embryophyta</taxon>
        <taxon>Tracheophyta</taxon>
        <taxon>Spermatophyta</taxon>
        <taxon>Magnoliopsida</taxon>
        <taxon>eudicotyledons</taxon>
        <taxon>Gunneridae</taxon>
        <taxon>Pentapetalae</taxon>
        <taxon>asterids</taxon>
        <taxon>lamiids</taxon>
        <taxon>Lamiales</taxon>
        <taxon>Plantaginaceae</taxon>
        <taxon>Cheloneae</taxon>
        <taxon>Penstemon</taxon>
    </lineage>
</organism>
<dbReference type="PROSITE" id="PS50127">
    <property type="entry name" value="UBC_2"/>
    <property type="match status" value="1"/>
</dbReference>
<evidence type="ECO:0000256" key="5">
    <source>
        <dbReference type="ARBA" id="ARBA00022840"/>
    </source>
</evidence>
<dbReference type="Gene3D" id="3.10.110.10">
    <property type="entry name" value="Ubiquitin Conjugating Enzyme"/>
    <property type="match status" value="1"/>
</dbReference>
<dbReference type="SMART" id="SM00212">
    <property type="entry name" value="UBCc"/>
    <property type="match status" value="1"/>
</dbReference>
<keyword evidence="2" id="KW-0808">Transferase</keyword>
<dbReference type="CDD" id="cd23837">
    <property type="entry name" value="UBCc_UBE2O"/>
    <property type="match status" value="1"/>
</dbReference>
<evidence type="ECO:0000259" key="7">
    <source>
        <dbReference type="PROSITE" id="PS50127"/>
    </source>
</evidence>
<dbReference type="FunFam" id="3.10.110.10:FF:000028">
    <property type="entry name" value="Probable ubiquitin-conjugating enzyme E2 23"/>
    <property type="match status" value="1"/>
</dbReference>
<evidence type="ECO:0000256" key="3">
    <source>
        <dbReference type="ARBA" id="ARBA00022741"/>
    </source>
</evidence>
<evidence type="ECO:0000256" key="1">
    <source>
        <dbReference type="ARBA" id="ARBA00012486"/>
    </source>
</evidence>
<dbReference type="PANTHER" id="PTHR46116:SF41">
    <property type="entry name" value="UBIQUITIN-CONJUGATING ENZYME E2 25-RELATED"/>
    <property type="match status" value="1"/>
</dbReference>
<evidence type="ECO:0000313" key="9">
    <source>
        <dbReference type="Proteomes" id="UP001634393"/>
    </source>
</evidence>
<reference evidence="8 9" key="1">
    <citation type="submission" date="2024-12" db="EMBL/GenBank/DDBJ databases">
        <title>The unique morphological basis and parallel evolutionary history of personate flowers in Penstemon.</title>
        <authorList>
            <person name="Depatie T.H."/>
            <person name="Wessinger C.A."/>
        </authorList>
    </citation>
    <scope>NUCLEOTIDE SEQUENCE [LARGE SCALE GENOMIC DNA]</scope>
    <source>
        <strain evidence="8">WTNN_2</strain>
        <tissue evidence="8">Leaf</tissue>
    </source>
</reference>
<feature type="domain" description="UBC core" evidence="7">
    <location>
        <begin position="416"/>
        <end position="576"/>
    </location>
</feature>
<dbReference type="InterPro" id="IPR000608">
    <property type="entry name" value="UBC"/>
</dbReference>
<evidence type="ECO:0000256" key="2">
    <source>
        <dbReference type="ARBA" id="ARBA00022679"/>
    </source>
</evidence>
<dbReference type="EC" id="2.3.2.23" evidence="1"/>
<protein>
    <recommendedName>
        <fullName evidence="1">E2 ubiquitin-conjugating enzyme</fullName>
        <ecNumber evidence="1">2.3.2.23</ecNumber>
    </recommendedName>
</protein>
<comment type="caution">
    <text evidence="8">The sequence shown here is derived from an EMBL/GenBank/DDBJ whole genome shotgun (WGS) entry which is preliminary data.</text>
</comment>
<dbReference type="EMBL" id="JBJXBP010000007">
    <property type="protein sequence ID" value="KAL3821188.1"/>
    <property type="molecule type" value="Genomic_DNA"/>
</dbReference>
<gene>
    <name evidence="8" type="ORF">ACJIZ3_007093</name>
</gene>
<dbReference type="InterPro" id="IPR016135">
    <property type="entry name" value="UBQ-conjugating_enzyme/RWD"/>
</dbReference>
<dbReference type="Pfam" id="PF00179">
    <property type="entry name" value="UQ_con"/>
    <property type="match status" value="1"/>
</dbReference>